<accession>A0A1S3DGG3</accession>
<evidence type="ECO:0000256" key="1">
    <source>
        <dbReference type="SAM" id="Phobius"/>
    </source>
</evidence>
<sequence>MSLFRTRQLSSLFRYTNLCAKSFPQWRATKIPVTIISKPISPYSTAAPELSKKEKLKQAFKDYGATVFLFHIGMSLCSLGVWYLIVSSGVDVPELLRKVNIDESKLQLASGASTFVVAYALHKMTAPIRISITLGSAPFIVSYLRRIGVLKVKKAVGGIQPEKVNTSTPKK</sequence>
<proteinExistence type="predicted"/>
<dbReference type="Pfam" id="PF06916">
    <property type="entry name" value="FAM210A-B_dom"/>
    <property type="match status" value="1"/>
</dbReference>
<feature type="transmembrane region" description="Helical" evidence="1">
    <location>
        <begin position="126"/>
        <end position="144"/>
    </location>
</feature>
<keyword evidence="1" id="KW-0812">Transmembrane</keyword>
<dbReference type="RefSeq" id="XP_008480499.1">
    <property type="nucleotide sequence ID" value="XM_008482277.2"/>
</dbReference>
<dbReference type="InterPro" id="IPR045866">
    <property type="entry name" value="FAM210A/B-like"/>
</dbReference>
<organism evidence="3 4">
    <name type="scientific">Diaphorina citri</name>
    <name type="common">Asian citrus psyllid</name>
    <dbReference type="NCBI Taxonomy" id="121845"/>
    <lineage>
        <taxon>Eukaryota</taxon>
        <taxon>Metazoa</taxon>
        <taxon>Ecdysozoa</taxon>
        <taxon>Arthropoda</taxon>
        <taxon>Hexapoda</taxon>
        <taxon>Insecta</taxon>
        <taxon>Pterygota</taxon>
        <taxon>Neoptera</taxon>
        <taxon>Paraneoptera</taxon>
        <taxon>Hemiptera</taxon>
        <taxon>Sternorrhyncha</taxon>
        <taxon>Psylloidea</taxon>
        <taxon>Psyllidae</taxon>
        <taxon>Diaphorininae</taxon>
        <taxon>Diaphorina</taxon>
    </lineage>
</organism>
<protein>
    <submittedName>
        <fullName evidence="4">Protein FAM210B, mitochondrial-like</fullName>
    </submittedName>
</protein>
<dbReference type="AlphaFoldDB" id="A0A1S3DGG3"/>
<feature type="transmembrane region" description="Helical" evidence="1">
    <location>
        <begin position="63"/>
        <end position="85"/>
    </location>
</feature>
<keyword evidence="3" id="KW-1185">Reference proteome</keyword>
<dbReference type="STRING" id="121845.A0A1S3DGG3"/>
<dbReference type="PANTHER" id="PTHR21377">
    <property type="entry name" value="PROTEIN FAM210B, MITOCHONDRIAL"/>
    <property type="match status" value="1"/>
</dbReference>
<evidence type="ECO:0000313" key="4">
    <source>
        <dbReference type="RefSeq" id="XP_008480499.1"/>
    </source>
</evidence>
<name>A0A1S3DGG3_DIACI</name>
<dbReference type="GO" id="GO:0005739">
    <property type="term" value="C:mitochondrion"/>
    <property type="evidence" value="ECO:0007669"/>
    <property type="project" value="TreeGrafter"/>
</dbReference>
<dbReference type="Proteomes" id="UP000079169">
    <property type="component" value="Unplaced"/>
</dbReference>
<dbReference type="PaxDb" id="121845-A0A1S3DGG3"/>
<dbReference type="GeneID" id="103517254"/>
<evidence type="ECO:0000313" key="3">
    <source>
        <dbReference type="Proteomes" id="UP000079169"/>
    </source>
</evidence>
<feature type="domain" description="DUF1279" evidence="2">
    <location>
        <begin position="54"/>
        <end position="139"/>
    </location>
</feature>
<reference evidence="4" key="1">
    <citation type="submission" date="2025-08" db="UniProtKB">
        <authorList>
            <consortium name="RefSeq"/>
        </authorList>
    </citation>
    <scope>IDENTIFICATION</scope>
</reference>
<dbReference type="KEGG" id="dci:103517254"/>
<evidence type="ECO:0000259" key="2">
    <source>
        <dbReference type="Pfam" id="PF06916"/>
    </source>
</evidence>
<dbReference type="InterPro" id="IPR009688">
    <property type="entry name" value="FAM210A/B-like_dom"/>
</dbReference>
<dbReference type="PANTHER" id="PTHR21377:SF0">
    <property type="entry name" value="PROTEIN FAM210B, MITOCHONDRIAL"/>
    <property type="match status" value="1"/>
</dbReference>
<gene>
    <name evidence="4" type="primary">LOC103517254</name>
</gene>
<dbReference type="OMA" id="GAIGKFA"/>
<keyword evidence="1" id="KW-0472">Membrane</keyword>
<keyword evidence="1" id="KW-1133">Transmembrane helix</keyword>